<evidence type="ECO:0000256" key="1">
    <source>
        <dbReference type="ARBA" id="ARBA00022676"/>
    </source>
</evidence>
<keyword evidence="3" id="KW-0863">Zinc-finger</keyword>
<dbReference type="AlphaFoldDB" id="A0A226EA70"/>
<feature type="region of interest" description="Disordered" evidence="5">
    <location>
        <begin position="30"/>
        <end position="117"/>
    </location>
</feature>
<keyword evidence="4" id="KW-0735">Signal-anchor</keyword>
<evidence type="ECO:0000256" key="4">
    <source>
        <dbReference type="RuleBase" id="RU363129"/>
    </source>
</evidence>
<dbReference type="GO" id="GO:0032580">
    <property type="term" value="C:Golgi cisterna membrane"/>
    <property type="evidence" value="ECO:0007669"/>
    <property type="project" value="UniProtKB-SubCell"/>
</dbReference>
<comment type="similarity">
    <text evidence="4">Belongs to the glycosyltransferase 11 family.</text>
</comment>
<dbReference type="Gene3D" id="3.40.50.11350">
    <property type="match status" value="1"/>
</dbReference>
<name>A0A226EA70_FOLCA</name>
<sequence length="1028" mass="114972">MGGSGSYCCNLCGDMAPTKLAILAHLAQWHKGKRERTQEKKWRKSEGKSKGKRSDAKADKEAKADKDARADKDAKANKDAPTTTGKIRENKSKDSGFRKTGTSTDKPVDDNAVANDETPKLKFSTYGRTSYGTRARSRMGDGESSSVNKSSEVIDESTSVAKKHKLPPNEVHEGVGKTRKLTDEENILVKKVVDKITNVFLTNGKSFTKKHNVNVLPTQVLAKKKPPLEGKGFESRILNQADKPIKISNKPVVFNRDTKIDPVTHATPEISSTLPTKKNEMLKPIKTAPQQNRQKLEDEIPVFDITDDDEVEDINADKQMNNEEHDNRPDSPVYLFPRVKSTKSLSLTQEEQVKKMPQLAPATPPILTKEPHQPGAGNTGENVRKQRPKARISPNTLQCPLCPTKCNTGFILHRHLAQNHAGEIQCKRKELNKTTKIGHPSKTRAPVKLPTVVDQVGSIGQKRGHDLTPTSPPRESPAQLPATSPGNNLEKPVDSTTIEAELEELLSSPVKTHGNLDNIKKVEVDTPKKTNGVELTPTNVHSLTPPSPPSTVKVPTPQPSPTDSVKTISISILSSPSFKCDECGTPFHTANGLSVHASLNHAVENVPVPPKELESSAISLTDDAESMSIMNSSTSTATPGRAKLKISIPLSLKSRDTDQPTFYIKTWDYFVTPKSSHKKRIRRPTVPTIWTPRLTPPAVLLRLQGGIGNQLFQYACQYTLAKKHDLPLYIKLRAGLRTQLINLISDNPDLKFSTALPFRPLNVTDRSVALAAFQIPLFPWNTIDETYTIPRHTRIRDADLLYGTYSTNGTILSLSIIDYCQSEVYFAQYRDEIRKIFQFSSFFRRRLLSQEAVTWDKTISRKGTIPVGVHIRRGDFVKFNATIPISYYTAALDGLVKKLRNFEDISLFIFSDDLKYVTETFIPILKDFPNFNAFIVSDPTSLTSLEEFYLLTRCKHFIIPNSTFSWWAAYLGGEKKDKVVYAAHLNENYIKWLYPKRGDGQNFYVWQYKNIYYPSGWNVIEPRWGADG</sequence>
<dbReference type="PROSITE" id="PS50157">
    <property type="entry name" value="ZINC_FINGER_C2H2_2"/>
    <property type="match status" value="1"/>
</dbReference>
<dbReference type="InterPro" id="IPR013087">
    <property type="entry name" value="Znf_C2H2_type"/>
</dbReference>
<organism evidence="7 8">
    <name type="scientific">Folsomia candida</name>
    <name type="common">Springtail</name>
    <dbReference type="NCBI Taxonomy" id="158441"/>
    <lineage>
        <taxon>Eukaryota</taxon>
        <taxon>Metazoa</taxon>
        <taxon>Ecdysozoa</taxon>
        <taxon>Arthropoda</taxon>
        <taxon>Hexapoda</taxon>
        <taxon>Collembola</taxon>
        <taxon>Entomobryomorpha</taxon>
        <taxon>Isotomoidea</taxon>
        <taxon>Isotomidae</taxon>
        <taxon>Proisotominae</taxon>
        <taxon>Folsomia</taxon>
    </lineage>
</organism>
<reference evidence="7 8" key="1">
    <citation type="submission" date="2015-12" db="EMBL/GenBank/DDBJ databases">
        <title>The genome of Folsomia candida.</title>
        <authorList>
            <person name="Faddeeva A."/>
            <person name="Derks M.F."/>
            <person name="Anvar Y."/>
            <person name="Smit S."/>
            <person name="Van Straalen N."/>
            <person name="Roelofs D."/>
        </authorList>
    </citation>
    <scope>NUCLEOTIDE SEQUENCE [LARGE SCALE GENOMIC DNA]</scope>
    <source>
        <strain evidence="7 8">VU population</strain>
        <tissue evidence="7">Whole body</tissue>
    </source>
</reference>
<dbReference type="PANTHER" id="PTHR11927:SF9">
    <property type="entry name" value="L-FUCOSYLTRANSFERASE"/>
    <property type="match status" value="1"/>
</dbReference>
<proteinExistence type="inferred from homology"/>
<evidence type="ECO:0000313" key="8">
    <source>
        <dbReference type="Proteomes" id="UP000198287"/>
    </source>
</evidence>
<keyword evidence="4" id="KW-0812">Transmembrane</keyword>
<keyword evidence="3" id="KW-0862">Zinc</keyword>
<feature type="compositionally biased region" description="Basic and acidic residues" evidence="5">
    <location>
        <begin position="518"/>
        <end position="528"/>
    </location>
</feature>
<dbReference type="UniPathway" id="UPA00378"/>
<comment type="caution">
    <text evidence="7">The sequence shown here is derived from an EMBL/GenBank/DDBJ whole genome shotgun (WGS) entry which is preliminary data.</text>
</comment>
<dbReference type="Proteomes" id="UP000198287">
    <property type="component" value="Unassembled WGS sequence"/>
</dbReference>
<dbReference type="Pfam" id="PF01531">
    <property type="entry name" value="Glyco_transf_11"/>
    <property type="match status" value="1"/>
</dbReference>
<keyword evidence="4" id="KW-0325">Glycoprotein</keyword>
<dbReference type="PROSITE" id="PS00028">
    <property type="entry name" value="ZINC_FINGER_C2H2_1"/>
    <property type="match status" value="2"/>
</dbReference>
<dbReference type="EC" id="2.4.1.-" evidence="4"/>
<protein>
    <recommendedName>
        <fullName evidence="4">L-Fucosyltransferase</fullName>
        <ecNumber evidence="4">2.4.1.-</ecNumber>
    </recommendedName>
</protein>
<dbReference type="GO" id="GO:0008107">
    <property type="term" value="F:galactoside 2-alpha-L-fucosyltransferase activity"/>
    <property type="evidence" value="ECO:0007669"/>
    <property type="project" value="InterPro"/>
</dbReference>
<dbReference type="CDD" id="cd11301">
    <property type="entry name" value="Fut1_Fut2_like"/>
    <property type="match status" value="1"/>
</dbReference>
<feature type="region of interest" description="Disordered" evidence="5">
    <location>
        <begin position="362"/>
        <end position="388"/>
    </location>
</feature>
<keyword evidence="8" id="KW-1185">Reference proteome</keyword>
<feature type="region of interest" description="Disordered" evidence="5">
    <location>
        <begin position="517"/>
        <end position="563"/>
    </location>
</feature>
<feature type="compositionally biased region" description="Basic and acidic residues" evidence="5">
    <location>
        <begin position="86"/>
        <end position="97"/>
    </location>
</feature>
<dbReference type="GO" id="GO:0005975">
    <property type="term" value="P:carbohydrate metabolic process"/>
    <property type="evidence" value="ECO:0007669"/>
    <property type="project" value="InterPro"/>
</dbReference>
<evidence type="ECO:0000259" key="6">
    <source>
        <dbReference type="PROSITE" id="PS50157"/>
    </source>
</evidence>
<feature type="compositionally biased region" description="Polar residues" evidence="5">
    <location>
        <begin position="143"/>
        <end position="160"/>
    </location>
</feature>
<gene>
    <name evidence="7" type="ORF">Fcan01_10718</name>
</gene>
<dbReference type="EMBL" id="LNIX01000005">
    <property type="protein sequence ID" value="OXA54158.1"/>
    <property type="molecule type" value="Genomic_DNA"/>
</dbReference>
<keyword evidence="4" id="KW-0333">Golgi apparatus</keyword>
<evidence type="ECO:0000256" key="5">
    <source>
        <dbReference type="SAM" id="MobiDB-lite"/>
    </source>
</evidence>
<comment type="pathway">
    <text evidence="4">Protein modification; protein glycosylation.</text>
</comment>
<keyword evidence="1 4" id="KW-0328">Glycosyltransferase</keyword>
<comment type="subcellular location">
    <subcellularLocation>
        <location evidence="4">Golgi apparatus</location>
        <location evidence="4">Golgi stack membrane</location>
        <topology evidence="4">Single-pass type II membrane protein</topology>
    </subcellularLocation>
</comment>
<dbReference type="PANTHER" id="PTHR11927">
    <property type="entry name" value="GALACTOSIDE 2-L-FUCOSYLTRANSFERASE"/>
    <property type="match status" value="1"/>
</dbReference>
<feature type="region of interest" description="Disordered" evidence="5">
    <location>
        <begin position="132"/>
        <end position="160"/>
    </location>
</feature>
<keyword evidence="3" id="KW-0479">Metal-binding</keyword>
<dbReference type="InterPro" id="IPR002516">
    <property type="entry name" value="Glyco_trans_11"/>
</dbReference>
<accession>A0A226EA70</accession>
<dbReference type="GO" id="GO:0008270">
    <property type="term" value="F:zinc ion binding"/>
    <property type="evidence" value="ECO:0007669"/>
    <property type="project" value="UniProtKB-KW"/>
</dbReference>
<feature type="compositionally biased region" description="Basic and acidic residues" evidence="5">
    <location>
        <begin position="35"/>
        <end position="78"/>
    </location>
</feature>
<feature type="domain" description="C2H2-type" evidence="6">
    <location>
        <begin position="578"/>
        <end position="606"/>
    </location>
</feature>
<evidence type="ECO:0000313" key="7">
    <source>
        <dbReference type="EMBL" id="OXA54158.1"/>
    </source>
</evidence>
<evidence type="ECO:0000256" key="2">
    <source>
        <dbReference type="ARBA" id="ARBA00022679"/>
    </source>
</evidence>
<keyword evidence="2 4" id="KW-0808">Transferase</keyword>
<feature type="region of interest" description="Disordered" evidence="5">
    <location>
        <begin position="461"/>
        <end position="492"/>
    </location>
</feature>
<dbReference type="OrthoDB" id="3226at2759"/>
<evidence type="ECO:0000256" key="3">
    <source>
        <dbReference type="PROSITE-ProRule" id="PRU00042"/>
    </source>
</evidence>
<dbReference type="SMART" id="SM00355">
    <property type="entry name" value="ZnF_C2H2"/>
    <property type="match status" value="3"/>
</dbReference>